<gene>
    <name evidence="2" type="ORF">CSB93_0264</name>
</gene>
<dbReference type="EMBL" id="CP027169">
    <property type="protein sequence ID" value="AVK08575.1"/>
    <property type="molecule type" value="Genomic_DNA"/>
</dbReference>
<dbReference type="AlphaFoldDB" id="A0A2R3J350"/>
<feature type="region of interest" description="Disordered" evidence="1">
    <location>
        <begin position="1"/>
        <end position="38"/>
    </location>
</feature>
<evidence type="ECO:0000313" key="2">
    <source>
        <dbReference type="EMBL" id="AVK08575.1"/>
    </source>
</evidence>
<reference evidence="2 3" key="1">
    <citation type="submission" date="2018-02" db="EMBL/GenBank/DDBJ databases">
        <title>FDA/CDC Antimicrobial Resistant Isolate Bank Genome Sequencing.</title>
        <authorList>
            <person name="Benahmed F.H."/>
            <person name="Lutgring J.D."/>
            <person name="Yoo B."/>
            <person name="Machado M."/>
            <person name="Brown A."/>
            <person name="McAllister G."/>
            <person name="Perry A."/>
            <person name="Halpin A.L."/>
            <person name="Vavikolanu K."/>
            <person name="Ott S."/>
            <person name="Zhao X."/>
            <person name="Tallon L.J."/>
            <person name="Sadzewicz L."/>
            <person name="Aluvathingal J."/>
            <person name="Nadendla S."/>
            <person name="Voskania-kordi A."/>
            <person name="Simonyan V."/>
            <person name="Patel J."/>
            <person name="Shawar R.M."/>
        </authorList>
    </citation>
    <scope>NUCLEOTIDE SEQUENCE [LARGE SCALE GENOMIC DNA]</scope>
    <source>
        <strain evidence="2 3">AR_0356</strain>
    </source>
</reference>
<sequence length="38" mass="4211">MMRYCREPERGVRPDAATHDNAARVGRASGPLREATIV</sequence>
<keyword evidence="3" id="KW-1185">Reference proteome</keyword>
<accession>A0A2R3J350</accession>
<feature type="compositionally biased region" description="Basic and acidic residues" evidence="1">
    <location>
        <begin position="1"/>
        <end position="22"/>
    </location>
</feature>
<organism evidence="2 3">
    <name type="scientific">Pseudomonas paraeruginosa</name>
    <dbReference type="NCBI Taxonomy" id="2994495"/>
    <lineage>
        <taxon>Bacteria</taxon>
        <taxon>Pseudomonadati</taxon>
        <taxon>Pseudomonadota</taxon>
        <taxon>Gammaproteobacteria</taxon>
        <taxon>Pseudomonadales</taxon>
        <taxon>Pseudomonadaceae</taxon>
        <taxon>Pseudomonas</taxon>
    </lineage>
</organism>
<dbReference type="Proteomes" id="UP000238390">
    <property type="component" value="Chromosome"/>
</dbReference>
<protein>
    <submittedName>
        <fullName evidence="2">Uncharacterized protein</fullName>
    </submittedName>
</protein>
<proteinExistence type="predicted"/>
<evidence type="ECO:0000313" key="3">
    <source>
        <dbReference type="Proteomes" id="UP000238390"/>
    </source>
</evidence>
<evidence type="ECO:0000256" key="1">
    <source>
        <dbReference type="SAM" id="MobiDB-lite"/>
    </source>
</evidence>
<name>A0A2R3J350_9PSED</name>